<dbReference type="Proteomes" id="UP000002280">
    <property type="component" value="Chromosome 1"/>
</dbReference>
<protein>
    <submittedName>
        <fullName evidence="4">Uncharacterized protein</fullName>
    </submittedName>
</protein>
<dbReference type="AlphaFoldDB" id="A0A5F8GG64"/>
<evidence type="ECO:0000256" key="1">
    <source>
        <dbReference type="ARBA" id="ARBA00022478"/>
    </source>
</evidence>
<feature type="compositionally biased region" description="Basic and acidic residues" evidence="3">
    <location>
        <begin position="22"/>
        <end position="32"/>
    </location>
</feature>
<dbReference type="STRING" id="13616.ENSMODP00000046196"/>
<name>A0A5F8GG64_MONDO</name>
<evidence type="ECO:0000256" key="3">
    <source>
        <dbReference type="SAM" id="MobiDB-lite"/>
    </source>
</evidence>
<keyword evidence="2" id="KW-0804">Transcription</keyword>
<dbReference type="PANTHER" id="PTHR47227:SF5">
    <property type="entry name" value="DNA-DIRECTED RNA POLYMERASES I, II, AND III SUBUNIT RPABC2"/>
    <property type="match status" value="1"/>
</dbReference>
<dbReference type="GeneTree" id="ENSGT00960000190543"/>
<reference evidence="4" key="2">
    <citation type="submission" date="2025-08" db="UniProtKB">
        <authorList>
            <consortium name="Ensembl"/>
        </authorList>
    </citation>
    <scope>IDENTIFICATION</scope>
</reference>
<dbReference type="GO" id="GO:0006351">
    <property type="term" value="P:DNA-templated transcription"/>
    <property type="evidence" value="ECO:0007669"/>
    <property type="project" value="InterPro"/>
</dbReference>
<evidence type="ECO:0000313" key="4">
    <source>
        <dbReference type="Ensembl" id="ENSMODP00000046196.1"/>
    </source>
</evidence>
<dbReference type="Gene3D" id="3.90.940.10">
    <property type="match status" value="1"/>
</dbReference>
<dbReference type="Ensembl" id="ENSMODT00000066019.1">
    <property type="protein sequence ID" value="ENSMODP00000046196.1"/>
    <property type="gene ID" value="ENSMODG00000048337.1"/>
</dbReference>
<evidence type="ECO:0000313" key="5">
    <source>
        <dbReference type="Proteomes" id="UP000002280"/>
    </source>
</evidence>
<keyword evidence="5" id="KW-1185">Reference proteome</keyword>
<dbReference type="SUPFAM" id="SSF63562">
    <property type="entry name" value="RPB6/omega subunit-like"/>
    <property type="match status" value="1"/>
</dbReference>
<dbReference type="GO" id="GO:0003899">
    <property type="term" value="F:DNA-directed RNA polymerase activity"/>
    <property type="evidence" value="ECO:0007669"/>
    <property type="project" value="InterPro"/>
</dbReference>
<reference evidence="4 5" key="1">
    <citation type="journal article" date="2007" name="Nature">
        <title>Genome of the marsupial Monodelphis domestica reveals innovation in non-coding sequences.</title>
        <authorList>
            <person name="Mikkelsen T.S."/>
            <person name="Wakefield M.J."/>
            <person name="Aken B."/>
            <person name="Amemiya C.T."/>
            <person name="Chang J.L."/>
            <person name="Duke S."/>
            <person name="Garber M."/>
            <person name="Gentles A.J."/>
            <person name="Goodstadt L."/>
            <person name="Heger A."/>
            <person name="Jurka J."/>
            <person name="Kamal M."/>
            <person name="Mauceli E."/>
            <person name="Searle S.M."/>
            <person name="Sharpe T."/>
            <person name="Baker M.L."/>
            <person name="Batzer M.A."/>
            <person name="Benos P.V."/>
            <person name="Belov K."/>
            <person name="Clamp M."/>
            <person name="Cook A."/>
            <person name="Cuff J."/>
            <person name="Das R."/>
            <person name="Davidow L."/>
            <person name="Deakin J.E."/>
            <person name="Fazzari M.J."/>
            <person name="Glass J.L."/>
            <person name="Grabherr M."/>
            <person name="Greally J.M."/>
            <person name="Gu W."/>
            <person name="Hore T.A."/>
            <person name="Huttley G.A."/>
            <person name="Kleber M."/>
            <person name="Jirtle R.L."/>
            <person name="Koina E."/>
            <person name="Lee J.T."/>
            <person name="Mahony S."/>
            <person name="Marra M.A."/>
            <person name="Miller R.D."/>
            <person name="Nicholls R.D."/>
            <person name="Oda M."/>
            <person name="Papenfuss A.T."/>
            <person name="Parra Z.E."/>
            <person name="Pollock D.D."/>
            <person name="Ray D.A."/>
            <person name="Schein J.E."/>
            <person name="Speed T.P."/>
            <person name="Thompson K."/>
            <person name="VandeBerg J.L."/>
            <person name="Wade C.M."/>
            <person name="Walker J.A."/>
            <person name="Waters P.D."/>
            <person name="Webber C."/>
            <person name="Weidman J.R."/>
            <person name="Xie X."/>
            <person name="Zody M.C."/>
            <person name="Baldwin J."/>
            <person name="Abdouelleil A."/>
            <person name="Abdulkadir J."/>
            <person name="Abebe A."/>
            <person name="Abera B."/>
            <person name="Abreu J."/>
            <person name="Acer S.C."/>
            <person name="Aftuck L."/>
            <person name="Alexander A."/>
            <person name="An P."/>
            <person name="Anderson E."/>
            <person name="Anderson S."/>
            <person name="Arachi H."/>
            <person name="Azer M."/>
            <person name="Bachantsang P."/>
            <person name="Barry A."/>
            <person name="Bayul T."/>
            <person name="Berlin A."/>
            <person name="Bessette D."/>
            <person name="Bloom T."/>
            <person name="Bloom T."/>
            <person name="Boguslavskiy L."/>
            <person name="Bonnet C."/>
            <person name="Boukhgalter B."/>
            <person name="Bourzgui I."/>
            <person name="Brown A."/>
            <person name="Cahill P."/>
            <person name="Channer S."/>
            <person name="Cheshatsang Y."/>
            <person name="Chuda L."/>
            <person name="Citroen M."/>
            <person name="Collymore A."/>
            <person name="Cooke P."/>
            <person name="Costello M."/>
            <person name="D'Aco K."/>
            <person name="Daza R."/>
            <person name="De Haan G."/>
            <person name="DeGray S."/>
            <person name="DeMaso C."/>
            <person name="Dhargay N."/>
            <person name="Dooley K."/>
            <person name="Dooley E."/>
            <person name="Doricent M."/>
            <person name="Dorje P."/>
            <person name="Dorjee K."/>
            <person name="Dupes A."/>
            <person name="Elong R."/>
            <person name="Falk J."/>
            <person name="Farina A."/>
            <person name="Faro S."/>
            <person name="Ferguson D."/>
            <person name="Fisher S."/>
            <person name="Foley C.D."/>
            <person name="Franke A."/>
            <person name="Friedrich D."/>
            <person name="Gadbois L."/>
            <person name="Gearin G."/>
            <person name="Gearin C.R."/>
            <person name="Giannoukos G."/>
            <person name="Goode T."/>
            <person name="Graham J."/>
            <person name="Grandbois E."/>
            <person name="Grewal S."/>
            <person name="Gyaltsen K."/>
            <person name="Hafez N."/>
            <person name="Hagos B."/>
            <person name="Hall J."/>
            <person name="Henson C."/>
            <person name="Hollinger A."/>
            <person name="Honan T."/>
            <person name="Huard M.D."/>
            <person name="Hughes L."/>
            <person name="Hurhula B."/>
            <person name="Husby M.E."/>
            <person name="Kamat A."/>
            <person name="Kanga B."/>
            <person name="Kashin S."/>
            <person name="Khazanovich D."/>
            <person name="Kisner P."/>
            <person name="Lance K."/>
            <person name="Lara M."/>
            <person name="Lee W."/>
            <person name="Lennon N."/>
            <person name="Letendre F."/>
            <person name="LeVine R."/>
            <person name="Lipovsky A."/>
            <person name="Liu X."/>
            <person name="Liu J."/>
            <person name="Liu S."/>
            <person name="Lokyitsang T."/>
            <person name="Lokyitsang Y."/>
            <person name="Lubonja R."/>
            <person name="Lui A."/>
            <person name="MacDonald P."/>
            <person name="Magnisalis V."/>
            <person name="Maru K."/>
            <person name="Matthews C."/>
            <person name="McCusker W."/>
            <person name="McDonough S."/>
            <person name="Mehta T."/>
            <person name="Meldrim J."/>
            <person name="Meneus L."/>
            <person name="Mihai O."/>
            <person name="Mihalev A."/>
            <person name="Mihova T."/>
            <person name="Mittelman R."/>
            <person name="Mlenga V."/>
            <person name="Montmayeur A."/>
            <person name="Mulrain L."/>
            <person name="Navidi A."/>
            <person name="Naylor J."/>
            <person name="Negash T."/>
            <person name="Nguyen T."/>
            <person name="Nguyen N."/>
            <person name="Nicol R."/>
            <person name="Norbu C."/>
            <person name="Norbu N."/>
            <person name="Novod N."/>
            <person name="O'Neill B."/>
            <person name="Osman S."/>
            <person name="Markiewicz E."/>
            <person name="Oyono O.L."/>
            <person name="Patti C."/>
            <person name="Phunkhang P."/>
            <person name="Pierre F."/>
            <person name="Priest M."/>
            <person name="Raghuraman S."/>
            <person name="Rege F."/>
            <person name="Reyes R."/>
            <person name="Rise C."/>
            <person name="Rogov P."/>
            <person name="Ross K."/>
            <person name="Ryan E."/>
            <person name="Settipalli S."/>
            <person name="Shea T."/>
            <person name="Sherpa N."/>
            <person name="Shi L."/>
            <person name="Shih D."/>
            <person name="Sparrow T."/>
            <person name="Spaulding J."/>
            <person name="Stalker J."/>
            <person name="Stange-Thomann N."/>
            <person name="Stavropoulos S."/>
            <person name="Stone C."/>
            <person name="Strader C."/>
            <person name="Tesfaye S."/>
            <person name="Thomson T."/>
            <person name="Thoulutsang Y."/>
            <person name="Thoulutsang D."/>
            <person name="Topham K."/>
            <person name="Topping I."/>
            <person name="Tsamla T."/>
            <person name="Vassiliev H."/>
            <person name="Vo A."/>
            <person name="Wangchuk T."/>
            <person name="Wangdi T."/>
            <person name="Weiand M."/>
            <person name="Wilkinson J."/>
            <person name="Wilson A."/>
            <person name="Yadav S."/>
            <person name="Young G."/>
            <person name="Yu Q."/>
            <person name="Zembek L."/>
            <person name="Zhong D."/>
            <person name="Zimmer A."/>
            <person name="Zwirko Z."/>
            <person name="Jaffe D.B."/>
            <person name="Alvarez P."/>
            <person name="Brockman W."/>
            <person name="Butler J."/>
            <person name="Chin C."/>
            <person name="Gnerre S."/>
            <person name="MacCallum I."/>
            <person name="Graves J.A."/>
            <person name="Ponting C.P."/>
            <person name="Breen M."/>
            <person name="Samollow P.B."/>
            <person name="Lander E.S."/>
            <person name="Lindblad-Toh K."/>
        </authorList>
    </citation>
    <scope>NUCLEOTIDE SEQUENCE [LARGE SCALE GENOMIC DNA]</scope>
</reference>
<accession>A0A5F8GG64</accession>
<evidence type="ECO:0000256" key="2">
    <source>
        <dbReference type="ARBA" id="ARBA00023163"/>
    </source>
</evidence>
<keyword evidence="1" id="KW-0240">DNA-directed RNA polymerase</keyword>
<reference evidence="4" key="3">
    <citation type="submission" date="2025-09" db="UniProtKB">
        <authorList>
            <consortium name="Ensembl"/>
        </authorList>
    </citation>
    <scope>IDENTIFICATION</scope>
</reference>
<organism evidence="4 5">
    <name type="scientific">Monodelphis domestica</name>
    <name type="common">Gray short-tailed opossum</name>
    <dbReference type="NCBI Taxonomy" id="13616"/>
    <lineage>
        <taxon>Eukaryota</taxon>
        <taxon>Metazoa</taxon>
        <taxon>Chordata</taxon>
        <taxon>Craniata</taxon>
        <taxon>Vertebrata</taxon>
        <taxon>Euteleostomi</taxon>
        <taxon>Mammalia</taxon>
        <taxon>Metatheria</taxon>
        <taxon>Didelphimorphia</taxon>
        <taxon>Didelphidae</taxon>
        <taxon>Monodelphis</taxon>
    </lineage>
</organism>
<dbReference type="InParanoid" id="A0A5F8GG64"/>
<dbReference type="InterPro" id="IPR036161">
    <property type="entry name" value="RPB6/omega-like_sf"/>
</dbReference>
<feature type="region of interest" description="Disordered" evidence="3">
    <location>
        <begin position="1"/>
        <end position="34"/>
    </location>
</feature>
<sequence length="84" mass="9306">MYDNEDNYDGDHFDNVEEDEGLHDLENSKDEASLGPGHLGLQIVICSPVMEELEGETDPLLNTMKELKTGKIPIIMGIYLPDGS</sequence>
<proteinExistence type="predicted"/>
<dbReference type="Bgee" id="ENSMODG00000048337">
    <property type="expression patterns" value="Expressed in skeleton of lower jaw and 1 other cell type or tissue"/>
</dbReference>
<dbReference type="GO" id="GO:0000428">
    <property type="term" value="C:DNA-directed RNA polymerase complex"/>
    <property type="evidence" value="ECO:0007669"/>
    <property type="project" value="UniProtKB-KW"/>
</dbReference>
<dbReference type="PANTHER" id="PTHR47227">
    <property type="entry name" value="DNA-DIRECTED RNA POLYMERASE SUBUNIT K"/>
    <property type="match status" value="1"/>
</dbReference>
<dbReference type="GO" id="GO:0003677">
    <property type="term" value="F:DNA binding"/>
    <property type="evidence" value="ECO:0007669"/>
    <property type="project" value="InterPro"/>
</dbReference>